<feature type="compositionally biased region" description="Basic and acidic residues" evidence="1">
    <location>
        <begin position="249"/>
        <end position="265"/>
    </location>
</feature>
<evidence type="ECO:0000313" key="3">
    <source>
        <dbReference type="Proteomes" id="UP000319257"/>
    </source>
</evidence>
<dbReference type="EMBL" id="SKBQ01000044">
    <property type="protein sequence ID" value="TPX12037.1"/>
    <property type="molecule type" value="Genomic_DNA"/>
</dbReference>
<feature type="compositionally biased region" description="Pro residues" evidence="1">
    <location>
        <begin position="144"/>
        <end position="170"/>
    </location>
</feature>
<feature type="compositionally biased region" description="Polar residues" evidence="1">
    <location>
        <begin position="36"/>
        <end position="46"/>
    </location>
</feature>
<dbReference type="GeneID" id="41974787"/>
<dbReference type="Pfam" id="PF13551">
    <property type="entry name" value="HTH_29"/>
    <property type="match status" value="1"/>
</dbReference>
<feature type="compositionally biased region" description="Low complexity" evidence="1">
    <location>
        <begin position="337"/>
        <end position="354"/>
    </location>
</feature>
<dbReference type="SUPFAM" id="SSF46689">
    <property type="entry name" value="Homeodomain-like"/>
    <property type="match status" value="1"/>
</dbReference>
<dbReference type="Proteomes" id="UP000319257">
    <property type="component" value="Unassembled WGS sequence"/>
</dbReference>
<evidence type="ECO:0000313" key="2">
    <source>
        <dbReference type="EMBL" id="TPX12037.1"/>
    </source>
</evidence>
<comment type="caution">
    <text evidence="2">The sequence shown here is derived from an EMBL/GenBank/DDBJ whole genome shotgun (WGS) entry which is preliminary data.</text>
</comment>
<sequence>MPPPAPPRDERAEDAQDVDETSQENGTLPPAATVAGASQSPAQSLDPQGPTPGSAQPPPSASLPAQDIPTAGAPDQAPLYGQAYFVPPPQSSQYTPSQSPAHAQQAGLPAPPPPLPPAPSPHFQYGPPPSTGPATAVPSFAPMSVPPPPPADMAPLPPAAAPASPLPASFPPRRRGPRLDLFPDLPRLRALGTELGRSRPDNGRMSGEMRAAILAAVAAGLPKSVVAECFNVGRRTVNITLNRFAHQGSNRDKPRSGRPRKLSDATERAIAGAGMEMSATALARDYGVSVRTIKRIRRDYEVEAGGRPPRRPDGAEGPPGGPGGTGSGDVSGGGAAGAASAAAGDSGSESSASPMVEDEVDEVIPDVQSLAQH</sequence>
<dbReference type="InParanoid" id="A0A507AX26"/>
<feature type="region of interest" description="Disordered" evidence="1">
    <location>
        <begin position="1"/>
        <end position="181"/>
    </location>
</feature>
<name>A0A507AX26_9PEZI</name>
<accession>A0A507AX26</accession>
<dbReference type="STRING" id="1093900.A0A507AX26"/>
<dbReference type="RefSeq" id="XP_030993748.1">
    <property type="nucleotide sequence ID" value="XM_031142073.1"/>
</dbReference>
<dbReference type="AlphaFoldDB" id="A0A507AX26"/>
<dbReference type="OrthoDB" id="5151590at2759"/>
<keyword evidence="3" id="KW-1185">Reference proteome</keyword>
<dbReference type="InterPro" id="IPR009057">
    <property type="entry name" value="Homeodomain-like_sf"/>
</dbReference>
<feature type="compositionally biased region" description="Gly residues" evidence="1">
    <location>
        <begin position="322"/>
        <end position="336"/>
    </location>
</feature>
<feature type="region of interest" description="Disordered" evidence="1">
    <location>
        <begin position="244"/>
        <end position="265"/>
    </location>
</feature>
<reference evidence="2 3" key="1">
    <citation type="submission" date="2019-06" db="EMBL/GenBank/DDBJ databases">
        <title>Draft genome sequence of the filamentous fungus Phialemoniopsis curvata isolated from diesel fuel.</title>
        <authorList>
            <person name="Varaljay V.A."/>
            <person name="Lyon W.J."/>
            <person name="Crouch A.L."/>
            <person name="Drake C.E."/>
            <person name="Hollomon J.M."/>
            <person name="Nadeau L.J."/>
            <person name="Nunn H.S."/>
            <person name="Stevenson B.S."/>
            <person name="Bojanowski C.L."/>
            <person name="Crookes-Goodson W.J."/>
        </authorList>
    </citation>
    <scope>NUCLEOTIDE SEQUENCE [LARGE SCALE GENOMIC DNA]</scope>
    <source>
        <strain evidence="2 3">D216</strain>
    </source>
</reference>
<feature type="compositionally biased region" description="Pro residues" evidence="1">
    <location>
        <begin position="109"/>
        <end position="131"/>
    </location>
</feature>
<feature type="compositionally biased region" description="Low complexity" evidence="1">
    <location>
        <begin position="91"/>
        <end position="108"/>
    </location>
</feature>
<protein>
    <submittedName>
        <fullName evidence="2">Uncharacterized protein</fullName>
    </submittedName>
</protein>
<organism evidence="2 3">
    <name type="scientific">Thyridium curvatum</name>
    <dbReference type="NCBI Taxonomy" id="1093900"/>
    <lineage>
        <taxon>Eukaryota</taxon>
        <taxon>Fungi</taxon>
        <taxon>Dikarya</taxon>
        <taxon>Ascomycota</taxon>
        <taxon>Pezizomycotina</taxon>
        <taxon>Sordariomycetes</taxon>
        <taxon>Sordariomycetidae</taxon>
        <taxon>Thyridiales</taxon>
        <taxon>Thyridiaceae</taxon>
        <taxon>Thyridium</taxon>
    </lineage>
</organism>
<gene>
    <name evidence="2" type="ORF">E0L32_007340</name>
</gene>
<proteinExistence type="predicted"/>
<feature type="region of interest" description="Disordered" evidence="1">
    <location>
        <begin position="300"/>
        <end position="373"/>
    </location>
</feature>
<evidence type="ECO:0000256" key="1">
    <source>
        <dbReference type="SAM" id="MobiDB-lite"/>
    </source>
</evidence>